<dbReference type="RefSeq" id="YP_010143397.1">
    <property type="nucleotide sequence ID" value="NC_056972.1"/>
</dbReference>
<dbReference type="AlphaFoldDB" id="A0A7T7D6M2"/>
<keyword evidence="2" id="KW-0496">Mitochondrion</keyword>
<dbReference type="CTD" id="4509"/>
<sequence length="52" mass="5872">MPQLSPASGLLIYLFVTLNLLLSIIVIHYYYYPDTKATPTVPGKNVNTIIYK</sequence>
<geneLocation type="mitochondrion" evidence="2"/>
<organism evidence="2">
    <name type="scientific">Euphaedusa planostriata</name>
    <dbReference type="NCBI Taxonomy" id="2798995"/>
    <lineage>
        <taxon>Eukaryota</taxon>
        <taxon>Metazoa</taxon>
        <taxon>Spiralia</taxon>
        <taxon>Lophotrochozoa</taxon>
        <taxon>Mollusca</taxon>
        <taxon>Gastropoda</taxon>
        <taxon>Heterobranchia</taxon>
        <taxon>Euthyneura</taxon>
        <taxon>Panpulmonata</taxon>
        <taxon>Eupulmonata</taxon>
        <taxon>Stylommatophora</taxon>
        <taxon>Helicina</taxon>
        <taxon>Clausilioidea</taxon>
        <taxon>Clausiliidae</taxon>
        <taxon>Phaedusinae</taxon>
        <taxon>Euphaedusa</taxon>
    </lineage>
</organism>
<keyword evidence="1" id="KW-1133">Transmembrane helix</keyword>
<gene>
    <name evidence="2" type="primary">ATP8</name>
</gene>
<dbReference type="EMBL" id="MW118059">
    <property type="protein sequence ID" value="QQL04604.1"/>
    <property type="molecule type" value="Genomic_DNA"/>
</dbReference>
<evidence type="ECO:0000313" key="2">
    <source>
        <dbReference type="EMBL" id="QQL04604.1"/>
    </source>
</evidence>
<evidence type="ECO:0000256" key="1">
    <source>
        <dbReference type="SAM" id="Phobius"/>
    </source>
</evidence>
<accession>A0A7T7D6M2</accession>
<keyword evidence="1" id="KW-0812">Transmembrane</keyword>
<protein>
    <submittedName>
        <fullName evidence="2">ATP synthase F0 subunit 8</fullName>
    </submittedName>
</protein>
<name>A0A7T7D6M2_9EUPU</name>
<reference evidence="2" key="1">
    <citation type="submission" date="2020-10" db="EMBL/GenBank/DDBJ databases">
        <authorList>
            <person name="Zhang Y."/>
            <person name="Huang X.-C."/>
            <person name="OuYang S."/>
            <person name="Wu X.-P."/>
        </authorList>
    </citation>
    <scope>NUCLEOTIDE SEQUENCE</scope>
</reference>
<dbReference type="GeneID" id="67139179"/>
<proteinExistence type="predicted"/>
<feature type="transmembrane region" description="Helical" evidence="1">
    <location>
        <begin position="12"/>
        <end position="32"/>
    </location>
</feature>
<keyword evidence="1" id="KW-0472">Membrane</keyword>